<evidence type="ECO:0000313" key="3">
    <source>
        <dbReference type="EMBL" id="RYP85578.1"/>
    </source>
</evidence>
<sequence length="159" mass="17036">MGETRVGRHLGAPPERVYRALTSADDVVRWKVPGGMTSRVHHFEGWEGGTFRVSLTYDATDRQGKTAAHTDTYRGRFERLVPGEMVVEVDEFETDDPAFRGAMTITVTLSATADGGTDLLAVHEGLPPGVAPADNELGWTEALARLAALVESPGISGTA</sequence>
<dbReference type="CDD" id="cd08895">
    <property type="entry name" value="SRPBCC_CalC_Aha1-like_2"/>
    <property type="match status" value="1"/>
</dbReference>
<dbReference type="RefSeq" id="WP_134717752.1">
    <property type="nucleotide sequence ID" value="NZ_SDKM01000016.1"/>
</dbReference>
<name>A0A4Q4ZCX5_9ACTN</name>
<accession>A0A4Q4ZCX5</accession>
<dbReference type="Pfam" id="PF08327">
    <property type="entry name" value="AHSA1"/>
    <property type="match status" value="1"/>
</dbReference>
<dbReference type="InterPro" id="IPR023393">
    <property type="entry name" value="START-like_dom_sf"/>
</dbReference>
<comment type="similarity">
    <text evidence="1">Belongs to the AHA1 family.</text>
</comment>
<dbReference type="AlphaFoldDB" id="A0A4Q4ZCX5"/>
<dbReference type="EMBL" id="SDKM01000016">
    <property type="protein sequence ID" value="RYP85578.1"/>
    <property type="molecule type" value="Genomic_DNA"/>
</dbReference>
<gene>
    <name evidence="3" type="ORF">EKO23_12560</name>
</gene>
<dbReference type="Proteomes" id="UP000295198">
    <property type="component" value="Unassembled WGS sequence"/>
</dbReference>
<keyword evidence="4" id="KW-1185">Reference proteome</keyword>
<dbReference type="OrthoDB" id="9786557at2"/>
<evidence type="ECO:0000259" key="2">
    <source>
        <dbReference type="Pfam" id="PF08327"/>
    </source>
</evidence>
<reference evidence="3 4" key="1">
    <citation type="submission" date="2019-01" db="EMBL/GenBank/DDBJ databases">
        <title>Nocardioides guangzhouensis sp. nov., an actinobacterium isolated from soil.</title>
        <authorList>
            <person name="Fu Y."/>
            <person name="Cai Y."/>
            <person name="Lin Z."/>
            <person name="Chen P."/>
        </authorList>
    </citation>
    <scope>NUCLEOTIDE SEQUENCE [LARGE SCALE GENOMIC DNA]</scope>
    <source>
        <strain evidence="3 4">130</strain>
    </source>
</reference>
<dbReference type="InterPro" id="IPR013538">
    <property type="entry name" value="ASHA1/2-like_C"/>
</dbReference>
<evidence type="ECO:0000256" key="1">
    <source>
        <dbReference type="ARBA" id="ARBA00006817"/>
    </source>
</evidence>
<comment type="caution">
    <text evidence="3">The sequence shown here is derived from an EMBL/GenBank/DDBJ whole genome shotgun (WGS) entry which is preliminary data.</text>
</comment>
<feature type="domain" description="Activator of Hsp90 ATPase homologue 1/2-like C-terminal" evidence="2">
    <location>
        <begin position="12"/>
        <end position="151"/>
    </location>
</feature>
<evidence type="ECO:0000313" key="4">
    <source>
        <dbReference type="Proteomes" id="UP000295198"/>
    </source>
</evidence>
<organism evidence="3 4">
    <name type="scientific">Nocardioides guangzhouensis</name>
    <dbReference type="NCBI Taxonomy" id="2497878"/>
    <lineage>
        <taxon>Bacteria</taxon>
        <taxon>Bacillati</taxon>
        <taxon>Actinomycetota</taxon>
        <taxon>Actinomycetes</taxon>
        <taxon>Propionibacteriales</taxon>
        <taxon>Nocardioidaceae</taxon>
        <taxon>Nocardioides</taxon>
    </lineage>
</organism>
<proteinExistence type="inferred from homology"/>
<dbReference type="Gene3D" id="3.30.530.20">
    <property type="match status" value="1"/>
</dbReference>
<protein>
    <recommendedName>
        <fullName evidence="2">Activator of Hsp90 ATPase homologue 1/2-like C-terminal domain-containing protein</fullName>
    </recommendedName>
</protein>
<dbReference type="SUPFAM" id="SSF55961">
    <property type="entry name" value="Bet v1-like"/>
    <property type="match status" value="1"/>
</dbReference>